<gene>
    <name evidence="3" type="ORF">HU830_06995</name>
</gene>
<evidence type="ECO:0000256" key="1">
    <source>
        <dbReference type="ARBA" id="ARBA00023125"/>
    </source>
</evidence>
<sequence>MHAYDDSVELILITEGQSRIFIGEKEFPGRQGDLIIFNSKFVHDEYFCVHPSFLYCIGIRNIKEPGLRKNALISDQVCLRIHTKALAAVLGELFKATYQLLQEKRKIGRNYLKELFCLTFLLAFNNLRYGVKPLLEKILL</sequence>
<dbReference type="InterPro" id="IPR037923">
    <property type="entry name" value="HTH-like"/>
</dbReference>
<dbReference type="InterPro" id="IPR003313">
    <property type="entry name" value="AraC-bd"/>
</dbReference>
<dbReference type="AlphaFoldDB" id="A0A850R8N5"/>
<name>A0A850R8N5_9LACO</name>
<proteinExistence type="predicted"/>
<dbReference type="SUPFAM" id="SSF51215">
    <property type="entry name" value="Regulatory protein AraC"/>
    <property type="match status" value="1"/>
</dbReference>
<dbReference type="GO" id="GO:0006355">
    <property type="term" value="P:regulation of DNA-templated transcription"/>
    <property type="evidence" value="ECO:0007669"/>
    <property type="project" value="InterPro"/>
</dbReference>
<dbReference type="GO" id="GO:0003677">
    <property type="term" value="F:DNA binding"/>
    <property type="evidence" value="ECO:0007669"/>
    <property type="project" value="UniProtKB-KW"/>
</dbReference>
<dbReference type="Pfam" id="PF02311">
    <property type="entry name" value="AraC_binding"/>
    <property type="match status" value="1"/>
</dbReference>
<reference evidence="3 4" key="1">
    <citation type="submission" date="2020-06" db="EMBL/GenBank/DDBJ databases">
        <authorList>
            <person name="Kang J."/>
        </authorList>
    </citation>
    <scope>NUCLEOTIDE SEQUENCE [LARGE SCALE GENOMIC DNA]</scope>
    <source>
        <strain evidence="3 4">DCY120</strain>
    </source>
</reference>
<dbReference type="EMBL" id="JABZEC010000006">
    <property type="protein sequence ID" value="NVY96895.1"/>
    <property type="molecule type" value="Genomic_DNA"/>
</dbReference>
<keyword evidence="4" id="KW-1185">Reference proteome</keyword>
<feature type="domain" description="AraC-type arabinose-binding/dimerisation" evidence="2">
    <location>
        <begin position="6"/>
        <end position="97"/>
    </location>
</feature>
<protein>
    <submittedName>
        <fullName evidence="3">AraC family ligand binding domain-containing protein</fullName>
    </submittedName>
</protein>
<evidence type="ECO:0000313" key="3">
    <source>
        <dbReference type="EMBL" id="NVY96895.1"/>
    </source>
</evidence>
<comment type="caution">
    <text evidence="3">The sequence shown here is derived from an EMBL/GenBank/DDBJ whole genome shotgun (WGS) entry which is preliminary data.</text>
</comment>
<organism evidence="3 4">
    <name type="scientific">Bombilactobacillus apium</name>
    <dbReference type="NCBI Taxonomy" id="2675299"/>
    <lineage>
        <taxon>Bacteria</taxon>
        <taxon>Bacillati</taxon>
        <taxon>Bacillota</taxon>
        <taxon>Bacilli</taxon>
        <taxon>Lactobacillales</taxon>
        <taxon>Lactobacillaceae</taxon>
        <taxon>Bombilactobacillus</taxon>
    </lineage>
</organism>
<accession>A0A850R8N5</accession>
<keyword evidence="1" id="KW-0238">DNA-binding</keyword>
<evidence type="ECO:0000313" key="4">
    <source>
        <dbReference type="Proteomes" id="UP000563523"/>
    </source>
</evidence>
<evidence type="ECO:0000259" key="2">
    <source>
        <dbReference type="Pfam" id="PF02311"/>
    </source>
</evidence>
<dbReference type="Proteomes" id="UP000563523">
    <property type="component" value="Unassembled WGS sequence"/>
</dbReference>